<name>A0AAD2HGQ7_9AGAR</name>
<feature type="non-terminal residue" evidence="1">
    <location>
        <position position="67"/>
    </location>
</feature>
<comment type="caution">
    <text evidence="1">The sequence shown here is derived from an EMBL/GenBank/DDBJ whole genome shotgun (WGS) entry which is preliminary data.</text>
</comment>
<sequence>MARYLHVPLYTCGALPYTTTSNTENPQIWQHGLGSAAIAEVSTAGASSNLAQTAGCIEPSPRATSSM</sequence>
<dbReference type="Proteomes" id="UP001295794">
    <property type="component" value="Unassembled WGS sequence"/>
</dbReference>
<evidence type="ECO:0000313" key="2">
    <source>
        <dbReference type="Proteomes" id="UP001295794"/>
    </source>
</evidence>
<organism evidence="1 2">
    <name type="scientific">Mycena citricolor</name>
    <dbReference type="NCBI Taxonomy" id="2018698"/>
    <lineage>
        <taxon>Eukaryota</taxon>
        <taxon>Fungi</taxon>
        <taxon>Dikarya</taxon>
        <taxon>Basidiomycota</taxon>
        <taxon>Agaricomycotina</taxon>
        <taxon>Agaricomycetes</taxon>
        <taxon>Agaricomycetidae</taxon>
        <taxon>Agaricales</taxon>
        <taxon>Marasmiineae</taxon>
        <taxon>Mycenaceae</taxon>
        <taxon>Mycena</taxon>
    </lineage>
</organism>
<dbReference type="AlphaFoldDB" id="A0AAD2HGQ7"/>
<protein>
    <submittedName>
        <fullName evidence="1">Uncharacterized protein</fullName>
    </submittedName>
</protein>
<proteinExistence type="predicted"/>
<keyword evidence="2" id="KW-1185">Reference proteome</keyword>
<reference evidence="1" key="1">
    <citation type="submission" date="2023-11" db="EMBL/GenBank/DDBJ databases">
        <authorList>
            <person name="De Vega J J."/>
            <person name="De Vega J J."/>
        </authorList>
    </citation>
    <scope>NUCLEOTIDE SEQUENCE</scope>
</reference>
<dbReference type="EMBL" id="CAVNYO010000406">
    <property type="protein sequence ID" value="CAK5276374.1"/>
    <property type="molecule type" value="Genomic_DNA"/>
</dbReference>
<evidence type="ECO:0000313" key="1">
    <source>
        <dbReference type="EMBL" id="CAK5276374.1"/>
    </source>
</evidence>
<accession>A0AAD2HGQ7</accession>
<gene>
    <name evidence="1" type="ORF">MYCIT1_LOCUS24557</name>
</gene>